<dbReference type="SUPFAM" id="SSF52490">
    <property type="entry name" value="Tubulin nucleotide-binding domain-like"/>
    <property type="match status" value="1"/>
</dbReference>
<dbReference type="GO" id="GO:0005737">
    <property type="term" value="C:cytoplasm"/>
    <property type="evidence" value="ECO:0007669"/>
    <property type="project" value="TreeGrafter"/>
</dbReference>
<keyword evidence="1" id="KW-0547">Nucleotide-binding</keyword>
<dbReference type="AlphaFoldDB" id="X1KHQ4"/>
<dbReference type="InterPro" id="IPR003008">
    <property type="entry name" value="Tubulin_FtsZ_GTPase"/>
</dbReference>
<evidence type="ECO:0000313" key="5">
    <source>
        <dbReference type="EMBL" id="GAH93145.1"/>
    </source>
</evidence>
<dbReference type="InterPro" id="IPR045061">
    <property type="entry name" value="FtsZ/CetZ"/>
</dbReference>
<feature type="domain" description="Tubulin-like CetZ C-terminal" evidence="4">
    <location>
        <begin position="81"/>
        <end position="247"/>
    </location>
</feature>
<gene>
    <name evidence="5" type="ORF">S06H3_03610</name>
</gene>
<organism evidence="5">
    <name type="scientific">marine sediment metagenome</name>
    <dbReference type="NCBI Taxonomy" id="412755"/>
    <lineage>
        <taxon>unclassified sequences</taxon>
        <taxon>metagenomes</taxon>
        <taxon>ecological metagenomes</taxon>
    </lineage>
</organism>
<name>X1KHQ4_9ZZZZ</name>
<comment type="caution">
    <text evidence="5">The sequence shown here is derived from an EMBL/GenBank/DDBJ whole genome shotgun (WGS) entry which is preliminary data.</text>
</comment>
<evidence type="ECO:0000259" key="4">
    <source>
        <dbReference type="Pfam" id="PF21011"/>
    </source>
</evidence>
<reference evidence="5" key="1">
    <citation type="journal article" date="2014" name="Front. Microbiol.">
        <title>High frequency of phylogenetically diverse reductive dehalogenase-homologous genes in deep subseafloor sedimentary metagenomes.</title>
        <authorList>
            <person name="Kawai M."/>
            <person name="Futagami T."/>
            <person name="Toyoda A."/>
            <person name="Takaki Y."/>
            <person name="Nishi S."/>
            <person name="Hori S."/>
            <person name="Arai W."/>
            <person name="Tsubouchi T."/>
            <person name="Morono Y."/>
            <person name="Uchiyama I."/>
            <person name="Ito T."/>
            <person name="Fujiyama A."/>
            <person name="Inagaki F."/>
            <person name="Takami H."/>
        </authorList>
    </citation>
    <scope>NUCLEOTIDE SEQUENCE</scope>
    <source>
        <strain evidence="5">Expedition CK06-06</strain>
    </source>
</reference>
<dbReference type="Pfam" id="PF21011">
    <property type="entry name" value="CetZ_C"/>
    <property type="match status" value="1"/>
</dbReference>
<dbReference type="Gene3D" id="3.40.50.1440">
    <property type="entry name" value="Tubulin/FtsZ, GTPase domain"/>
    <property type="match status" value="1"/>
</dbReference>
<dbReference type="InterPro" id="IPR048737">
    <property type="entry name" value="CetZ_C"/>
</dbReference>
<dbReference type="PROSITE" id="PS00227">
    <property type="entry name" value="TUBULIN"/>
    <property type="match status" value="1"/>
</dbReference>
<dbReference type="GO" id="GO:0003924">
    <property type="term" value="F:GTPase activity"/>
    <property type="evidence" value="ECO:0007669"/>
    <property type="project" value="InterPro"/>
</dbReference>
<sequence length="283" mass="31813">MLVASAAGGTGSGAIPVITQMIKERYRDKPVYDLIILPFEHEEATEERTLYNTALCLKSVGSVADAVILIDNQRYVRKDFSLRNNLNKINQLIVEPFYDLFCAGEEKKAKYIGAKILDAGDIIQTLTGWTVIGYGRSQLPMFTLPFTRKSDFRSKSIETHRGIQALDEAMTEISLKCNPADATRALYLITAPAKEMNMDLIKDIGDYLRSIAPAATIRNGDYPREKGVLEVTIVLSGLSDVDKLREYYGRITELIPEFERRQQEIESRLRALDEEGKDIPSLL</sequence>
<dbReference type="InterPro" id="IPR036525">
    <property type="entry name" value="Tubulin/FtsZ_GTPase_sf"/>
</dbReference>
<dbReference type="PANTHER" id="PTHR30314:SF10">
    <property type="entry name" value="TUBULIN-LIKE PROTEIN CETZ"/>
    <property type="match status" value="1"/>
</dbReference>
<feature type="domain" description="Tubulin/FtsZ GTPase" evidence="3">
    <location>
        <begin position="1"/>
        <end position="74"/>
    </location>
</feature>
<dbReference type="EMBL" id="BARV01001193">
    <property type="protein sequence ID" value="GAH93145.1"/>
    <property type="molecule type" value="Genomic_DNA"/>
</dbReference>
<dbReference type="GO" id="GO:0032153">
    <property type="term" value="C:cell division site"/>
    <property type="evidence" value="ECO:0007669"/>
    <property type="project" value="TreeGrafter"/>
</dbReference>
<dbReference type="Pfam" id="PF00091">
    <property type="entry name" value="Tubulin"/>
    <property type="match status" value="1"/>
</dbReference>
<dbReference type="GO" id="GO:0005874">
    <property type="term" value="C:microtubule"/>
    <property type="evidence" value="ECO:0007669"/>
    <property type="project" value="InterPro"/>
</dbReference>
<dbReference type="GO" id="GO:0005525">
    <property type="term" value="F:GTP binding"/>
    <property type="evidence" value="ECO:0007669"/>
    <property type="project" value="UniProtKB-KW"/>
</dbReference>
<dbReference type="Gene3D" id="3.30.1330.20">
    <property type="entry name" value="Tubulin/FtsZ, C-terminal domain"/>
    <property type="match status" value="1"/>
</dbReference>
<keyword evidence="2" id="KW-0342">GTP-binding</keyword>
<proteinExistence type="predicted"/>
<dbReference type="GO" id="GO:0051301">
    <property type="term" value="P:cell division"/>
    <property type="evidence" value="ECO:0007669"/>
    <property type="project" value="TreeGrafter"/>
</dbReference>
<evidence type="ECO:0000256" key="2">
    <source>
        <dbReference type="ARBA" id="ARBA00023134"/>
    </source>
</evidence>
<dbReference type="InterPro" id="IPR037103">
    <property type="entry name" value="Tubulin/FtsZ-like_C"/>
</dbReference>
<protein>
    <submittedName>
        <fullName evidence="5">Uncharacterized protein</fullName>
    </submittedName>
</protein>
<accession>X1KHQ4</accession>
<dbReference type="GO" id="GO:0007017">
    <property type="term" value="P:microtubule-based process"/>
    <property type="evidence" value="ECO:0007669"/>
    <property type="project" value="InterPro"/>
</dbReference>
<evidence type="ECO:0000256" key="1">
    <source>
        <dbReference type="ARBA" id="ARBA00022741"/>
    </source>
</evidence>
<dbReference type="PANTHER" id="PTHR30314">
    <property type="entry name" value="CELL DIVISION PROTEIN FTSZ-RELATED"/>
    <property type="match status" value="1"/>
</dbReference>
<evidence type="ECO:0000259" key="3">
    <source>
        <dbReference type="Pfam" id="PF00091"/>
    </source>
</evidence>
<dbReference type="InterPro" id="IPR017975">
    <property type="entry name" value="Tubulin_CS"/>
</dbReference>